<evidence type="ECO:0000256" key="1">
    <source>
        <dbReference type="SAM" id="MobiDB-lite"/>
    </source>
</evidence>
<dbReference type="InterPro" id="IPR054788">
    <property type="entry name" value="MSC_0620_UU052-like"/>
</dbReference>
<evidence type="ECO:0008006" key="5">
    <source>
        <dbReference type="Google" id="ProtNLM"/>
    </source>
</evidence>
<reference evidence="3 4" key="1">
    <citation type="submission" date="2019-01" db="EMBL/GenBank/DDBJ databases">
        <authorList>
            <consortium name="Pathogen Informatics"/>
        </authorList>
    </citation>
    <scope>NUCLEOTIDE SEQUENCE [LARGE SCALE GENOMIC DNA]</scope>
    <source>
        <strain evidence="3 4">NCTC10194</strain>
    </source>
</reference>
<keyword evidence="2" id="KW-1133">Transmembrane helix</keyword>
<evidence type="ECO:0000313" key="4">
    <source>
        <dbReference type="Proteomes" id="UP000290815"/>
    </source>
</evidence>
<feature type="transmembrane region" description="Helical" evidence="2">
    <location>
        <begin position="709"/>
        <end position="732"/>
    </location>
</feature>
<dbReference type="NCBIfam" id="NF045829">
    <property type="entry name" value="UU052_fam"/>
    <property type="match status" value="1"/>
</dbReference>
<dbReference type="EMBL" id="LR215024">
    <property type="protein sequence ID" value="VEU70204.1"/>
    <property type="molecule type" value="Genomic_DNA"/>
</dbReference>
<keyword evidence="4" id="KW-1185">Reference proteome</keyword>
<dbReference type="KEGG" id="mgly:NCTC10194_00205"/>
<evidence type="ECO:0000313" key="3">
    <source>
        <dbReference type="EMBL" id="VEU70204.1"/>
    </source>
</evidence>
<name>A0A449AUK5_9BACT</name>
<dbReference type="RefSeq" id="WP_027333537.1">
    <property type="nucleotide sequence ID" value="NZ_LR215024.1"/>
</dbReference>
<protein>
    <recommendedName>
        <fullName evidence="5">Transmembrane protein</fullName>
    </recommendedName>
</protein>
<feature type="transmembrane region" description="Helical" evidence="2">
    <location>
        <begin position="675"/>
        <end position="697"/>
    </location>
</feature>
<accession>A0A449AUK5</accession>
<keyword evidence="2" id="KW-0472">Membrane</keyword>
<dbReference type="AlphaFoldDB" id="A0A449AUK5"/>
<evidence type="ECO:0000256" key="2">
    <source>
        <dbReference type="SAM" id="Phobius"/>
    </source>
</evidence>
<sequence length="736" mass="83883">MKKSKFHLFLGSFVTPVTVFPTVLTLSATGDNESSNTNNADGDNSNSQPTINPSFNTFGEVVDKITQERLSTIIDNQILEFRRKAQDLVQIASASSNEIIKAIYLQKVADYLEDNREAILENPLKYGFNIVYPKVLALNKEIYTATVHYKNQEYPSIKYGVTASYPTEEVFPNETEGGKVNTISLDYLTEKVYTYYDELNTEFADIFANKNDIPTLKSADENSNLGKINTSMSFDDSHQGVTISVPEGFDSWDEYIRSKVIQRFTSFDLLQNSNDDDIDQDDPFPPITSDQAPNDPLEESEFKFVPELKPIIKYEFFETYAQKLKNSANYEELVQESNSDISLFNDRFYFDNPIFTRYEYKIQSLAIEREGNNSVATPQLIVSVKIRDILNVAKTRLYKTTFEIPTDKKTSLSIESASNLMRETYKRFYKALGIGENIQIKNLGNKSLVTTTYNMIVAANNLLKPASEKDQFKKEYFNLVRLYKNANYELQGEERKTLLPQGNYKKELLNLFLGSLDRLTFNLENNNLNSKNNTGYGYFEYLIVTYKKLVVKLKEVIEQKRLSIIKSNFKNFGYDLAVLENGFKYLTDDLDLLSAIINSSSFNIEKKYDHYVLVLEQVQNTLINLSILTTADSLNPQDRVASGDNPSKKFEQAYEKIKITKPIAQKTKKTTTLQILGSIFSFIGLSTLISWILLKLSKIQKIKLSRRSSIILIVVSSLTFLLGITLIILSFIGGIL</sequence>
<feature type="region of interest" description="Disordered" evidence="1">
    <location>
        <begin position="30"/>
        <end position="52"/>
    </location>
</feature>
<feature type="region of interest" description="Disordered" evidence="1">
    <location>
        <begin position="275"/>
        <end position="296"/>
    </location>
</feature>
<proteinExistence type="predicted"/>
<dbReference type="Proteomes" id="UP000290815">
    <property type="component" value="Chromosome"/>
</dbReference>
<keyword evidence="2" id="KW-0812">Transmembrane</keyword>
<gene>
    <name evidence="3" type="ORF">NCTC10194_00205</name>
</gene>
<organism evidence="3 4">
    <name type="scientific">Mycoplasmopsis glycophila</name>
    <dbReference type="NCBI Taxonomy" id="171285"/>
    <lineage>
        <taxon>Bacteria</taxon>
        <taxon>Bacillati</taxon>
        <taxon>Mycoplasmatota</taxon>
        <taxon>Mycoplasmoidales</taxon>
        <taxon>Metamycoplasmataceae</taxon>
        <taxon>Mycoplasmopsis</taxon>
    </lineage>
</organism>